<organism evidence="1 2">
    <name type="scientific">Ameca splendens</name>
    <dbReference type="NCBI Taxonomy" id="208324"/>
    <lineage>
        <taxon>Eukaryota</taxon>
        <taxon>Metazoa</taxon>
        <taxon>Chordata</taxon>
        <taxon>Craniata</taxon>
        <taxon>Vertebrata</taxon>
        <taxon>Euteleostomi</taxon>
        <taxon>Actinopterygii</taxon>
        <taxon>Neopterygii</taxon>
        <taxon>Teleostei</taxon>
        <taxon>Neoteleostei</taxon>
        <taxon>Acanthomorphata</taxon>
        <taxon>Ovalentaria</taxon>
        <taxon>Atherinomorphae</taxon>
        <taxon>Cyprinodontiformes</taxon>
        <taxon>Goodeidae</taxon>
        <taxon>Ameca</taxon>
    </lineage>
</organism>
<evidence type="ECO:0000313" key="2">
    <source>
        <dbReference type="Proteomes" id="UP001469553"/>
    </source>
</evidence>
<reference evidence="1 2" key="1">
    <citation type="submission" date="2021-06" db="EMBL/GenBank/DDBJ databases">
        <authorList>
            <person name="Palmer J.M."/>
        </authorList>
    </citation>
    <scope>NUCLEOTIDE SEQUENCE [LARGE SCALE GENOMIC DNA]</scope>
    <source>
        <strain evidence="1 2">AS_MEX2019</strain>
        <tissue evidence="1">Muscle</tissue>
    </source>
</reference>
<dbReference type="Proteomes" id="UP001469553">
    <property type="component" value="Unassembled WGS sequence"/>
</dbReference>
<evidence type="ECO:0008006" key="3">
    <source>
        <dbReference type="Google" id="ProtNLM"/>
    </source>
</evidence>
<protein>
    <recommendedName>
        <fullName evidence="3">Secreted protein</fullName>
    </recommendedName>
</protein>
<comment type="caution">
    <text evidence="1">The sequence shown here is derived from an EMBL/GenBank/DDBJ whole genome shotgun (WGS) entry which is preliminary data.</text>
</comment>
<accession>A0ABV0XS29</accession>
<evidence type="ECO:0000313" key="1">
    <source>
        <dbReference type="EMBL" id="MEQ2284206.1"/>
    </source>
</evidence>
<sequence>MLPLATLAPSLLPGSGRCWVPALGGCAWPGVIGWPGCRYLTDASTCFLFLDMYLDQLSGDGGAQLGGVSLWVVAAVAIKWCVGVCVVGGASQPWVRATGWGLLAR</sequence>
<gene>
    <name evidence="1" type="ORF">AMECASPLE_019142</name>
</gene>
<name>A0ABV0XS29_9TELE</name>
<proteinExistence type="predicted"/>
<keyword evidence="2" id="KW-1185">Reference proteome</keyword>
<dbReference type="EMBL" id="JAHRIP010010932">
    <property type="protein sequence ID" value="MEQ2284206.1"/>
    <property type="molecule type" value="Genomic_DNA"/>
</dbReference>